<evidence type="ECO:0000313" key="5">
    <source>
        <dbReference type="Proteomes" id="UP000477680"/>
    </source>
</evidence>
<proteinExistence type="predicted"/>
<feature type="signal peptide" evidence="2">
    <location>
        <begin position="1"/>
        <end position="22"/>
    </location>
</feature>
<evidence type="ECO:0000259" key="3">
    <source>
        <dbReference type="Pfam" id="PF01979"/>
    </source>
</evidence>
<keyword evidence="2" id="KW-0732">Signal</keyword>
<protein>
    <submittedName>
        <fullName evidence="4">Amidohydrolase family protein</fullName>
    </submittedName>
</protein>
<dbReference type="RefSeq" id="WP_163493786.1">
    <property type="nucleotide sequence ID" value="NZ_CP048711.1"/>
</dbReference>
<dbReference type="Gene3D" id="3.20.20.140">
    <property type="entry name" value="Metal-dependent hydrolases"/>
    <property type="match status" value="1"/>
</dbReference>
<dbReference type="EMBL" id="CP048711">
    <property type="protein sequence ID" value="QIB64536.1"/>
    <property type="molecule type" value="Genomic_DNA"/>
</dbReference>
<keyword evidence="4" id="KW-0378">Hydrolase</keyword>
<dbReference type="SUPFAM" id="SSF51338">
    <property type="entry name" value="Composite domain of metallo-dependent hydrolases"/>
    <property type="match status" value="1"/>
</dbReference>
<dbReference type="InterPro" id="IPR032466">
    <property type="entry name" value="Metal_Hydrolase"/>
</dbReference>
<evidence type="ECO:0000256" key="1">
    <source>
        <dbReference type="SAM" id="MobiDB-lite"/>
    </source>
</evidence>
<dbReference type="Pfam" id="PF01979">
    <property type="entry name" value="Amidohydro_1"/>
    <property type="match status" value="1"/>
</dbReference>
<feature type="domain" description="Amidohydrolase-related" evidence="3">
    <location>
        <begin position="110"/>
        <end position="445"/>
    </location>
</feature>
<accession>A0A6C0TXN4</accession>
<dbReference type="InterPro" id="IPR011059">
    <property type="entry name" value="Metal-dep_hydrolase_composite"/>
</dbReference>
<dbReference type="InterPro" id="IPR051781">
    <property type="entry name" value="Metallo-dep_Hydrolase"/>
</dbReference>
<dbReference type="InterPro" id="IPR006680">
    <property type="entry name" value="Amidohydro-rel"/>
</dbReference>
<dbReference type="SUPFAM" id="SSF51556">
    <property type="entry name" value="Metallo-dependent hydrolases"/>
    <property type="match status" value="1"/>
</dbReference>
<reference evidence="4 5" key="1">
    <citation type="submission" date="2020-02" db="EMBL/GenBank/DDBJ databases">
        <title>Genome sequencing for Kineobactrum sp. M2.</title>
        <authorList>
            <person name="Park S.-J."/>
        </authorList>
    </citation>
    <scope>NUCLEOTIDE SEQUENCE [LARGE SCALE GENOMIC DNA]</scope>
    <source>
        <strain evidence="4 5">M2</strain>
    </source>
</reference>
<keyword evidence="5" id="KW-1185">Reference proteome</keyword>
<feature type="chain" id="PRO_5025375422" evidence="2">
    <location>
        <begin position="23"/>
        <end position="467"/>
    </location>
</feature>
<feature type="region of interest" description="Disordered" evidence="1">
    <location>
        <begin position="28"/>
        <end position="53"/>
    </location>
</feature>
<dbReference type="Proteomes" id="UP000477680">
    <property type="component" value="Chromosome"/>
</dbReference>
<evidence type="ECO:0000313" key="4">
    <source>
        <dbReference type="EMBL" id="QIB64536.1"/>
    </source>
</evidence>
<dbReference type="GO" id="GO:0016810">
    <property type="term" value="F:hydrolase activity, acting on carbon-nitrogen (but not peptide) bonds"/>
    <property type="evidence" value="ECO:0007669"/>
    <property type="project" value="InterPro"/>
</dbReference>
<organism evidence="4 5">
    <name type="scientific">Kineobactrum salinum</name>
    <dbReference type="NCBI Taxonomy" id="2708301"/>
    <lineage>
        <taxon>Bacteria</taxon>
        <taxon>Pseudomonadati</taxon>
        <taxon>Pseudomonadota</taxon>
        <taxon>Gammaproteobacteria</taxon>
        <taxon>Cellvibrionales</taxon>
        <taxon>Halieaceae</taxon>
        <taxon>Kineobactrum</taxon>
    </lineage>
</organism>
<dbReference type="KEGG" id="kim:G3T16_03105"/>
<dbReference type="PANTHER" id="PTHR43135">
    <property type="entry name" value="ALPHA-D-RIBOSE 1-METHYLPHOSPHONATE 5-TRIPHOSPHATE DIPHOSPHATASE"/>
    <property type="match status" value="1"/>
</dbReference>
<dbReference type="Gene3D" id="2.30.40.10">
    <property type="entry name" value="Urease, subunit C, domain 1"/>
    <property type="match status" value="1"/>
</dbReference>
<evidence type="ECO:0000256" key="2">
    <source>
        <dbReference type="SAM" id="SignalP"/>
    </source>
</evidence>
<sequence length="467" mass="49967">MKAARYPIVLLALLLVATIANARSAPNDRESWYRQGSATSDDVQRVPVPPGHNAPDTVLVLEGGRIFDGTGAPARPATVVVEGKTIAAILAPGERNWPASARYIDASGLTVLPGLIDLHTHLSYVQQFGLPAPLSAESVADATLRGLQRMHHFLLSGITSVRDLASHGEVPFVLKRWQADGRIAGPRVFPAGQLITGRGGHGTEGFGLRSYPEHAQAPVWEASGPDEWRDAVRAQFKRGADVIKLGSHYSQAEITAAVAEAHALGLPVTVDAETQYIDMAIAAGVDVIEHPLPRSDAALNAMAQQDIAAVPTLVPYQYIIRHSGGYYGSTSRRFSLTEDSILDMTRAMKRAGIRIGVGTDLIVDWSSYLPTAYIEELDNLVQAGFTVAEALQAATRISADILHMGDRLGTLEVGKLADIVLVAGEPDRQLRDLAAVHAVIVNGRLLVTDGRLRSEPLQPALPPQPSP</sequence>
<dbReference type="CDD" id="cd01299">
    <property type="entry name" value="Met_dep_hydrolase_A"/>
    <property type="match status" value="1"/>
</dbReference>
<gene>
    <name evidence="4" type="ORF">G3T16_03105</name>
</gene>
<dbReference type="AlphaFoldDB" id="A0A6C0TXN4"/>
<dbReference type="InterPro" id="IPR057744">
    <property type="entry name" value="OTAase-like"/>
</dbReference>
<name>A0A6C0TXN4_9GAMM</name>
<dbReference type="PANTHER" id="PTHR43135:SF3">
    <property type="entry name" value="ALPHA-D-RIBOSE 1-METHYLPHOSPHONATE 5-TRIPHOSPHATE DIPHOSPHATASE"/>
    <property type="match status" value="1"/>
</dbReference>